<evidence type="ECO:0000313" key="8">
    <source>
        <dbReference type="Proteomes" id="UP000236379"/>
    </source>
</evidence>
<proteinExistence type="predicted"/>
<dbReference type="EMBL" id="PPPD01000001">
    <property type="protein sequence ID" value="PNY82424.1"/>
    <property type="molecule type" value="Genomic_DNA"/>
</dbReference>
<dbReference type="EMBL" id="PPPD01000001">
    <property type="protein sequence ID" value="PNY81629.1"/>
    <property type="molecule type" value="Genomic_DNA"/>
</dbReference>
<evidence type="ECO:0000313" key="6">
    <source>
        <dbReference type="EMBL" id="PNY82075.1"/>
    </source>
</evidence>
<evidence type="ECO:0000259" key="1">
    <source>
        <dbReference type="Pfam" id="PF13358"/>
    </source>
</evidence>
<reference evidence="7 8" key="1">
    <citation type="submission" date="2018-01" db="EMBL/GenBank/DDBJ databases">
        <title>Deinococcus koreensis sp. nov., a radiation-resistant bacterium isolated from river water.</title>
        <authorList>
            <person name="Choi A."/>
        </authorList>
    </citation>
    <scope>NUCLEOTIDE SEQUENCE [LARGE SCALE GENOMIC DNA]</scope>
    <source>
        <strain evidence="7 8">SJW1-2</strain>
    </source>
</reference>
<organism evidence="7 8">
    <name type="scientific">Deinococcus koreensis</name>
    <dbReference type="NCBI Taxonomy" id="2054903"/>
    <lineage>
        <taxon>Bacteria</taxon>
        <taxon>Thermotogati</taxon>
        <taxon>Deinococcota</taxon>
        <taxon>Deinococci</taxon>
        <taxon>Deinococcales</taxon>
        <taxon>Deinococcaceae</taxon>
        <taxon>Deinococcus</taxon>
    </lineage>
</organism>
<accession>A0A2K3V0W4</accession>
<sequence>MLMRVWAKVGQRPIAVQHRGFQWLYVYVFVEPVTGTSDFLILPTVSTAVMQVALAAFNDAVNPTGRDIIVLLLDGAGWHTSPQLTVPPTMLLVTFPPYTPELSPAEPLVGRVKRPLANRTFTTLDDVQDVLSHECQRLMASPSEVQSLTAFPWIRHALNSC</sequence>
<keyword evidence="8" id="KW-1185">Reference proteome</keyword>
<dbReference type="EMBL" id="PPPD01000001">
    <property type="protein sequence ID" value="PNY80947.1"/>
    <property type="molecule type" value="Genomic_DNA"/>
</dbReference>
<dbReference type="EMBL" id="PPPD01000001">
    <property type="protein sequence ID" value="PNY80784.1"/>
    <property type="molecule type" value="Genomic_DNA"/>
</dbReference>
<evidence type="ECO:0000313" key="4">
    <source>
        <dbReference type="EMBL" id="PNY80947.1"/>
    </source>
</evidence>
<evidence type="ECO:0000313" key="7">
    <source>
        <dbReference type="EMBL" id="PNY82424.1"/>
    </source>
</evidence>
<dbReference type="AlphaFoldDB" id="A0A2K3V0W4"/>
<dbReference type="EMBL" id="PPPD01000001">
    <property type="protein sequence ID" value="PNY82075.1"/>
    <property type="molecule type" value="Genomic_DNA"/>
</dbReference>
<evidence type="ECO:0000313" key="5">
    <source>
        <dbReference type="EMBL" id="PNY81629.1"/>
    </source>
</evidence>
<dbReference type="GO" id="GO:0003676">
    <property type="term" value="F:nucleic acid binding"/>
    <property type="evidence" value="ECO:0007669"/>
    <property type="project" value="InterPro"/>
</dbReference>
<dbReference type="Pfam" id="PF13358">
    <property type="entry name" value="DDE_3"/>
    <property type="match status" value="1"/>
</dbReference>
<feature type="domain" description="Tc1-like transposase DDE" evidence="1">
    <location>
        <begin position="4"/>
        <end position="127"/>
    </location>
</feature>
<evidence type="ECO:0000313" key="3">
    <source>
        <dbReference type="EMBL" id="PNY80784.1"/>
    </source>
</evidence>
<dbReference type="InterPro" id="IPR038717">
    <property type="entry name" value="Tc1-like_DDE_dom"/>
</dbReference>
<gene>
    <name evidence="2" type="ORF">CVO96_03625</name>
    <name evidence="3" type="ORF">CVO96_04830</name>
    <name evidence="4" type="ORF">CVO96_05785</name>
    <name evidence="5" type="ORF">CVO96_09810</name>
    <name evidence="6" type="ORF">CVO96_12485</name>
    <name evidence="7" type="ORF">CVO96_14625</name>
</gene>
<protein>
    <recommendedName>
        <fullName evidence="1">Tc1-like transposase DDE domain-containing protein</fullName>
    </recommendedName>
</protein>
<dbReference type="EMBL" id="PPPD01000001">
    <property type="protein sequence ID" value="PNY80575.1"/>
    <property type="molecule type" value="Genomic_DNA"/>
</dbReference>
<dbReference type="InterPro" id="IPR036397">
    <property type="entry name" value="RNaseH_sf"/>
</dbReference>
<evidence type="ECO:0000313" key="2">
    <source>
        <dbReference type="EMBL" id="PNY80575.1"/>
    </source>
</evidence>
<comment type="caution">
    <text evidence="7">The sequence shown here is derived from an EMBL/GenBank/DDBJ whole genome shotgun (WGS) entry which is preliminary data.</text>
</comment>
<dbReference type="Gene3D" id="3.30.420.10">
    <property type="entry name" value="Ribonuclease H-like superfamily/Ribonuclease H"/>
    <property type="match status" value="1"/>
</dbReference>
<dbReference type="Proteomes" id="UP000236379">
    <property type="component" value="Unassembled WGS sequence"/>
</dbReference>
<name>A0A2K3V0W4_9DEIO</name>